<sequence>MTSRQRPISILVVTCVYMLAGVIGFFYHLHDLYQPDFYSIEISEAFAVIAGLYLLRGSDWARWLALAWMAFHVAISYDDTQKLIIHACIFVLIAWLLFRPGVRHYFRGTPA</sequence>
<evidence type="ECO:0000256" key="1">
    <source>
        <dbReference type="SAM" id="Phobius"/>
    </source>
</evidence>
<reference evidence="2" key="1">
    <citation type="journal article" date="2020" name="mSystems">
        <title>Genome- and Community-Level Interaction Insights into Carbon Utilization and Element Cycling Functions of Hydrothermarchaeota in Hydrothermal Sediment.</title>
        <authorList>
            <person name="Zhou Z."/>
            <person name="Liu Y."/>
            <person name="Xu W."/>
            <person name="Pan J."/>
            <person name="Luo Z.H."/>
            <person name="Li M."/>
        </authorList>
    </citation>
    <scope>NUCLEOTIDE SEQUENCE [LARGE SCALE GENOMIC DNA]</scope>
    <source>
        <strain evidence="2">SpSt-855</strain>
    </source>
</reference>
<organism evidence="2">
    <name type="scientific">Acidobacterium capsulatum</name>
    <dbReference type="NCBI Taxonomy" id="33075"/>
    <lineage>
        <taxon>Bacteria</taxon>
        <taxon>Pseudomonadati</taxon>
        <taxon>Acidobacteriota</taxon>
        <taxon>Terriglobia</taxon>
        <taxon>Terriglobales</taxon>
        <taxon>Acidobacteriaceae</taxon>
        <taxon>Acidobacterium</taxon>
    </lineage>
</organism>
<feature type="transmembrane region" description="Helical" evidence="1">
    <location>
        <begin position="83"/>
        <end position="102"/>
    </location>
</feature>
<keyword evidence="1" id="KW-0472">Membrane</keyword>
<feature type="transmembrane region" description="Helical" evidence="1">
    <location>
        <begin position="7"/>
        <end position="30"/>
    </location>
</feature>
<protein>
    <submittedName>
        <fullName evidence="2">Uncharacterized protein</fullName>
    </submittedName>
</protein>
<evidence type="ECO:0000313" key="2">
    <source>
        <dbReference type="EMBL" id="HGY93756.1"/>
    </source>
</evidence>
<comment type="caution">
    <text evidence="2">The sequence shown here is derived from an EMBL/GenBank/DDBJ whole genome shotgun (WGS) entry which is preliminary data.</text>
</comment>
<accession>A0A7V4XRP3</accession>
<dbReference type="EMBL" id="DTKL01000019">
    <property type="protein sequence ID" value="HGY93756.1"/>
    <property type="molecule type" value="Genomic_DNA"/>
</dbReference>
<name>A0A7V4XRP3_9BACT</name>
<keyword evidence="1" id="KW-0812">Transmembrane</keyword>
<proteinExistence type="predicted"/>
<keyword evidence="1" id="KW-1133">Transmembrane helix</keyword>
<dbReference type="AlphaFoldDB" id="A0A7V4XRP3"/>
<gene>
    <name evidence="2" type="ORF">ENW50_03580</name>
</gene>